<comment type="caution">
    <text evidence="2">The sequence shown here is derived from an EMBL/GenBank/DDBJ whole genome shotgun (WGS) entry which is preliminary data.</text>
</comment>
<gene>
    <name evidence="2" type="ORF">I5803_04860</name>
</gene>
<dbReference type="Proteomes" id="UP000651050">
    <property type="component" value="Unassembled WGS sequence"/>
</dbReference>
<reference evidence="2" key="1">
    <citation type="submission" date="2020-11" db="EMBL/GenBank/DDBJ databases">
        <title>Bacterial whole genome sequence for Caenimonas sp. DR4.4.</title>
        <authorList>
            <person name="Le V."/>
            <person name="Ko S.-R."/>
            <person name="Ahn C.-Y."/>
            <person name="Oh H.-M."/>
        </authorList>
    </citation>
    <scope>NUCLEOTIDE SEQUENCE</scope>
    <source>
        <strain evidence="2">DR4.4</strain>
    </source>
</reference>
<organism evidence="2 3">
    <name type="scientific">Caenimonas aquaedulcis</name>
    <dbReference type="NCBI Taxonomy" id="2793270"/>
    <lineage>
        <taxon>Bacteria</taxon>
        <taxon>Pseudomonadati</taxon>
        <taxon>Pseudomonadota</taxon>
        <taxon>Betaproteobacteria</taxon>
        <taxon>Burkholderiales</taxon>
        <taxon>Comamonadaceae</taxon>
        <taxon>Caenimonas</taxon>
    </lineage>
</organism>
<accession>A0A931H2J4</accession>
<keyword evidence="3" id="KW-1185">Reference proteome</keyword>
<feature type="transmembrane region" description="Helical" evidence="1">
    <location>
        <begin position="196"/>
        <end position="218"/>
    </location>
</feature>
<dbReference type="AlphaFoldDB" id="A0A931H2J4"/>
<dbReference type="RefSeq" id="WP_196985267.1">
    <property type="nucleotide sequence ID" value="NZ_JADWYS010000001.1"/>
</dbReference>
<evidence type="ECO:0000256" key="1">
    <source>
        <dbReference type="SAM" id="Phobius"/>
    </source>
</evidence>
<proteinExistence type="predicted"/>
<keyword evidence="1" id="KW-0472">Membrane</keyword>
<keyword evidence="1" id="KW-0812">Transmembrane</keyword>
<dbReference type="EMBL" id="JADWYS010000001">
    <property type="protein sequence ID" value="MBG9387338.1"/>
    <property type="molecule type" value="Genomic_DNA"/>
</dbReference>
<protein>
    <submittedName>
        <fullName evidence="2">Uncharacterized protein</fullName>
    </submittedName>
</protein>
<sequence>MEEAQYHVVLDGRKIGPYDRRTIVGMRIKKALTSDHVLIGTDGSQSTVARLIGTRPPGQFNADRSQSFSVVQATFAAGLVEAEGRELQIPAFAGEVEVRVQGPVLRIAGTFRKGFGWRQDRVKLQVGDIVHARIRATQVDLWLRTGEAAAAPLRRVTLELFTPESAGELVEWFPAATPWPGGNDQAGARVKGDKQVLWAAGAAVGAAAVVLLVFVALAGRRIF</sequence>
<evidence type="ECO:0000313" key="3">
    <source>
        <dbReference type="Proteomes" id="UP000651050"/>
    </source>
</evidence>
<evidence type="ECO:0000313" key="2">
    <source>
        <dbReference type="EMBL" id="MBG9387338.1"/>
    </source>
</evidence>
<name>A0A931H2J4_9BURK</name>
<keyword evidence="1" id="KW-1133">Transmembrane helix</keyword>